<evidence type="ECO:0000259" key="5">
    <source>
        <dbReference type="PROSITE" id="PS51194"/>
    </source>
</evidence>
<dbReference type="EMBL" id="JAAAIP010000322">
    <property type="protein sequence ID" value="KAG0319477.1"/>
    <property type="molecule type" value="Genomic_DNA"/>
</dbReference>
<dbReference type="GO" id="GO:0005634">
    <property type="term" value="C:nucleus"/>
    <property type="evidence" value="ECO:0007669"/>
    <property type="project" value="TreeGrafter"/>
</dbReference>
<dbReference type="Gene3D" id="3.40.50.10810">
    <property type="entry name" value="Tandem AAA-ATPase domain"/>
    <property type="match status" value="1"/>
</dbReference>
<dbReference type="Pfam" id="PF00176">
    <property type="entry name" value="SNF2-rel_dom"/>
    <property type="match status" value="1"/>
</dbReference>
<reference evidence="6" key="1">
    <citation type="journal article" date="2020" name="Fungal Divers.">
        <title>Resolving the Mortierellaceae phylogeny through synthesis of multi-gene phylogenetics and phylogenomics.</title>
        <authorList>
            <person name="Vandepol N."/>
            <person name="Liber J."/>
            <person name="Desiro A."/>
            <person name="Na H."/>
            <person name="Kennedy M."/>
            <person name="Barry K."/>
            <person name="Grigoriev I.V."/>
            <person name="Miller A.N."/>
            <person name="O'Donnell K."/>
            <person name="Stajich J.E."/>
            <person name="Bonito G."/>
        </authorList>
    </citation>
    <scope>NUCLEOTIDE SEQUENCE</scope>
    <source>
        <strain evidence="6">REB-010B</strain>
    </source>
</reference>
<dbReference type="GO" id="GO:0008094">
    <property type="term" value="F:ATP-dependent activity, acting on DNA"/>
    <property type="evidence" value="ECO:0007669"/>
    <property type="project" value="TreeGrafter"/>
</dbReference>
<dbReference type="Proteomes" id="UP000738325">
    <property type="component" value="Unassembled WGS sequence"/>
</dbReference>
<dbReference type="InterPro" id="IPR050628">
    <property type="entry name" value="SNF2_RAD54_helicase_TF"/>
</dbReference>
<organism evidence="6 7">
    <name type="scientific">Dissophora globulifera</name>
    <dbReference type="NCBI Taxonomy" id="979702"/>
    <lineage>
        <taxon>Eukaryota</taxon>
        <taxon>Fungi</taxon>
        <taxon>Fungi incertae sedis</taxon>
        <taxon>Mucoromycota</taxon>
        <taxon>Mortierellomycotina</taxon>
        <taxon>Mortierellomycetes</taxon>
        <taxon>Mortierellales</taxon>
        <taxon>Mortierellaceae</taxon>
        <taxon>Dissophora</taxon>
    </lineage>
</organism>
<dbReference type="InterPro" id="IPR027417">
    <property type="entry name" value="P-loop_NTPase"/>
</dbReference>
<dbReference type="GO" id="GO:0006281">
    <property type="term" value="P:DNA repair"/>
    <property type="evidence" value="ECO:0007669"/>
    <property type="project" value="TreeGrafter"/>
</dbReference>
<evidence type="ECO:0000256" key="2">
    <source>
        <dbReference type="ARBA" id="ARBA00022801"/>
    </source>
</evidence>
<evidence type="ECO:0000313" key="6">
    <source>
        <dbReference type="EMBL" id="KAG0319477.1"/>
    </source>
</evidence>
<evidence type="ECO:0000313" key="7">
    <source>
        <dbReference type="Proteomes" id="UP000738325"/>
    </source>
</evidence>
<protein>
    <recommendedName>
        <fullName evidence="5">Helicase C-terminal domain-containing protein</fullName>
    </recommendedName>
</protein>
<dbReference type="InterPro" id="IPR014001">
    <property type="entry name" value="Helicase_ATP-bd"/>
</dbReference>
<feature type="compositionally biased region" description="Polar residues" evidence="4">
    <location>
        <begin position="899"/>
        <end position="909"/>
    </location>
</feature>
<dbReference type="PANTHER" id="PTHR45626">
    <property type="entry name" value="TRANSCRIPTION TERMINATION FACTOR 2-RELATED"/>
    <property type="match status" value="1"/>
</dbReference>
<feature type="region of interest" description="Disordered" evidence="4">
    <location>
        <begin position="895"/>
        <end position="923"/>
    </location>
</feature>
<keyword evidence="3" id="KW-0067">ATP-binding</keyword>
<gene>
    <name evidence="6" type="ORF">BGZ99_005093</name>
</gene>
<feature type="region of interest" description="Disordered" evidence="4">
    <location>
        <begin position="1447"/>
        <end position="1521"/>
    </location>
</feature>
<name>A0A9P6RH15_9FUNG</name>
<sequence length="1521" mass="170662">MSGERGPYPGRIPIGSWDTRAPCEPTPVEAFPARLFRNSAGDEQAQDNLMLNALQLLTHTDALHYRHVRLPDTSTGRHGCSRFFIYAVDSLNGSRIATAASQLSSKSGRGMKKSADSQEQQALAMVLLNMNVDPAIFHSEQEPVPPGYTPTTLFQDDRAKQLIDIYLDMPSPRARDDPFIRSDDARPPSRSASRILQRTIERVAPVGMRTKLYDYQKNSLWKLLRRELCPDYILDPSTVALQDMDGKTYYLNMANNHCVISSQPAATWDDVAGGIICEDMGTGKSCICIALIMSTLHRPSHPPSIETELYCHLDSDTSPQTAIIQEGFGSKDLVIKAPSDAQFPTLRDLAAASVKLNGIDYTVLTDHIGIYVQELLDNSTVHYIDANTTGRTTKARTKQFKMVQAETEVFLSSSTLVIVPANLMDQWCNEVNKHTDDFALSLFRIQDTVPDHWTLMKHDMVLISQSSFAKEYEPGTYSLKHTKENMPCQCRQLYMRCRCPIARTISPLMQIRWKRVIVDEGHSMGLKLSDHTLLAEKLHAEHRWVCTGTPTFNLTNLRPSSSSSLATLNASKNLSDRNDLDRLSTLMHTFLRLQPYHEERTLFQKRIGKPLAEHDRIRTGETTTTTMAPTNGFEDWTLATLSSVARMRYLMERIMVRNRPMDVAREVRLPPLYERVVLLDLEYFQALTMNCQVAFIQSNAVLSERVDQDYLFHPSNRKALTQTIANLKEQCFWYPGGDKFQDDLRSALGSVERAKAKHESTLGGHYSEEDFELLKDIADNITAALTDKGWDAIITAKNVGYYCGNVPTTVQKRHALIPASAAVAPSDIESSGSGSSTMQMDMDTDSTDRITNGVCMMLEKQIKDLQHWVLENERRQEDQERRRLREGAAFSLTIDGRSAATTGAPSNHAQPGDPAGRAPANLDPSTVQALDQDFELEQSMARDRLSQARILSSTSSKLNYIIAQILRRKDSEKSIVFCQDQNSVYYIKEYLSLAGVRCLAYTKRMTESQRSSNIMTFNTSENVSALIMDVGLGAFGIDLCSASRVFFVTPVWRTATMRQAVKRAHRIGQTRPVFVETLVIRQSIEEKILNRRLEVDNTNDTDAAVATAIASMTMEATPVPRNKRPTEVDDSGVRQFVKSIRFVDVPPPPPLFGDLLHGIDSGHRIASTEQPAYVYTNRDDQLAFQEDDGRGLPDVQVPIVSSKRNTEPAARRLGEDRDMAEVSMEMEIERQDHDVERTAGSMNDATYIESDDDESDEIMEGIRELIVIEDEDEEVIPPRSFDPVHDDLIRLSQSFEKVSEDMDRFQGNVEDLERRINLKGESTTAPTQQQQLHARQLFADAKSMVASTRQQMQQILEESKALASSSPTLESTFRGEGGVGARNGVIKAEDEKKANIKHEFEICNGSSSSSGRTGLTPEPVHYILFDGDDDNKECKIPKDEFKYEDEDYTTPSFVLTKSEPELDLKTDNDDDDKKHVKRLKPGLGKAKKRSPSPYARPTSPSGSQGASDTFDDIEPKRVRFA</sequence>
<dbReference type="Pfam" id="PF00271">
    <property type="entry name" value="Helicase_C"/>
    <property type="match status" value="1"/>
</dbReference>
<feature type="compositionally biased region" description="Basic residues" evidence="4">
    <location>
        <begin position="1475"/>
        <end position="1490"/>
    </location>
</feature>
<dbReference type="SMART" id="SM00487">
    <property type="entry name" value="DEXDc"/>
    <property type="match status" value="1"/>
</dbReference>
<evidence type="ECO:0000256" key="1">
    <source>
        <dbReference type="ARBA" id="ARBA00022741"/>
    </source>
</evidence>
<dbReference type="SMART" id="SM00490">
    <property type="entry name" value="HELICc"/>
    <property type="match status" value="1"/>
</dbReference>
<keyword evidence="1" id="KW-0547">Nucleotide-binding</keyword>
<dbReference type="GO" id="GO:0016787">
    <property type="term" value="F:hydrolase activity"/>
    <property type="evidence" value="ECO:0007669"/>
    <property type="project" value="UniProtKB-KW"/>
</dbReference>
<accession>A0A9P6RH15</accession>
<dbReference type="InterPro" id="IPR049730">
    <property type="entry name" value="SNF2/RAD54-like_C"/>
</dbReference>
<evidence type="ECO:0000256" key="3">
    <source>
        <dbReference type="ARBA" id="ARBA00022840"/>
    </source>
</evidence>
<dbReference type="PANTHER" id="PTHR45626:SF51">
    <property type="entry name" value="SNF2-RELATED DOMAIN-CONTAINING PROTEIN"/>
    <property type="match status" value="1"/>
</dbReference>
<feature type="compositionally biased region" description="Polar residues" evidence="4">
    <location>
        <begin position="1498"/>
        <end position="1507"/>
    </location>
</feature>
<evidence type="ECO:0000256" key="4">
    <source>
        <dbReference type="SAM" id="MobiDB-lite"/>
    </source>
</evidence>
<dbReference type="CDD" id="cd18793">
    <property type="entry name" value="SF2_C_SNF"/>
    <property type="match status" value="1"/>
</dbReference>
<comment type="caution">
    <text evidence="6">The sequence shown here is derived from an EMBL/GenBank/DDBJ whole genome shotgun (WGS) entry which is preliminary data.</text>
</comment>
<dbReference type="Gene3D" id="3.40.50.300">
    <property type="entry name" value="P-loop containing nucleotide triphosphate hydrolases"/>
    <property type="match status" value="1"/>
</dbReference>
<dbReference type="InterPro" id="IPR038718">
    <property type="entry name" value="SNF2-like_sf"/>
</dbReference>
<keyword evidence="2" id="KW-0378">Hydrolase</keyword>
<proteinExistence type="predicted"/>
<dbReference type="InterPro" id="IPR000330">
    <property type="entry name" value="SNF2_N"/>
</dbReference>
<dbReference type="OrthoDB" id="2801544at2759"/>
<dbReference type="InterPro" id="IPR001650">
    <property type="entry name" value="Helicase_C-like"/>
</dbReference>
<dbReference type="PROSITE" id="PS51194">
    <property type="entry name" value="HELICASE_CTER"/>
    <property type="match status" value="1"/>
</dbReference>
<keyword evidence="7" id="KW-1185">Reference proteome</keyword>
<dbReference type="GO" id="GO:0005524">
    <property type="term" value="F:ATP binding"/>
    <property type="evidence" value="ECO:0007669"/>
    <property type="project" value="UniProtKB-KW"/>
</dbReference>
<feature type="domain" description="Helicase C-terminal" evidence="5">
    <location>
        <begin position="961"/>
        <end position="1104"/>
    </location>
</feature>
<dbReference type="SUPFAM" id="SSF52540">
    <property type="entry name" value="P-loop containing nucleoside triphosphate hydrolases"/>
    <property type="match status" value="2"/>
</dbReference>
<feature type="compositionally biased region" description="Basic and acidic residues" evidence="4">
    <location>
        <begin position="1458"/>
        <end position="1474"/>
    </location>
</feature>